<organism evidence="1 2">
    <name type="scientific">Pararhodospirillum photometricum DSM 122</name>
    <dbReference type="NCBI Taxonomy" id="1150469"/>
    <lineage>
        <taxon>Bacteria</taxon>
        <taxon>Pseudomonadati</taxon>
        <taxon>Pseudomonadota</taxon>
        <taxon>Alphaproteobacteria</taxon>
        <taxon>Rhodospirillales</taxon>
        <taxon>Rhodospirillaceae</taxon>
        <taxon>Pararhodospirillum</taxon>
    </lineage>
</organism>
<dbReference type="AlphaFoldDB" id="H6SR34"/>
<evidence type="ECO:0000313" key="2">
    <source>
        <dbReference type="Proteomes" id="UP000033220"/>
    </source>
</evidence>
<sequence length="114" mass="12568">MTPAPMPPAPRSWWPRPRTGWCAPGRVLVFGVPGPTATIALDHFRFYRDEIQLLASFTSLKNSQQAIDLMASGVVEVADIVSHRIALSECPTFLERMKAGDGRLRKVCVTNFAA</sequence>
<dbReference type="Gene3D" id="3.90.180.10">
    <property type="entry name" value="Medium-chain alcohol dehydrogenases, catalytic domain"/>
    <property type="match status" value="1"/>
</dbReference>
<keyword evidence="1" id="KW-0560">Oxidoreductase</keyword>
<reference evidence="1 2" key="1">
    <citation type="submission" date="2012-02" db="EMBL/GenBank/DDBJ databases">
        <title>Shotgun genome sequence of Phaeospirillum photometricum DSM 122.</title>
        <authorList>
            <person name="Duquesne K."/>
            <person name="Sturgis J."/>
        </authorList>
    </citation>
    <scope>NUCLEOTIDE SEQUENCE [LARGE SCALE GENOMIC DNA]</scope>
    <source>
        <strain evidence="2">DSM122</strain>
    </source>
</reference>
<gene>
    <name evidence="1" type="primary">adh1</name>
    <name evidence="1" type="ORF">RSPPHO_03130</name>
</gene>
<evidence type="ECO:0000313" key="1">
    <source>
        <dbReference type="EMBL" id="CCG09756.1"/>
    </source>
</evidence>
<keyword evidence="2" id="KW-1185">Reference proteome</keyword>
<accession>H6SR34</accession>
<dbReference type="eggNOG" id="COG1063">
    <property type="taxonomic scope" value="Bacteria"/>
</dbReference>
<dbReference type="EMBL" id="HE663493">
    <property type="protein sequence ID" value="CCG09756.1"/>
    <property type="molecule type" value="Genomic_DNA"/>
</dbReference>
<dbReference type="HOGENOM" id="CLU_2119223_0_0_5"/>
<dbReference type="PATRIC" id="fig|1150469.3.peg.3528"/>
<dbReference type="Gene3D" id="3.40.50.720">
    <property type="entry name" value="NAD(P)-binding Rossmann-like Domain"/>
    <property type="match status" value="1"/>
</dbReference>
<dbReference type="KEGG" id="rpm:RSPPHO_03130"/>
<name>H6SR34_PARPM</name>
<dbReference type="EC" id="1.1.1.1" evidence="1"/>
<proteinExistence type="predicted"/>
<dbReference type="STRING" id="1150469.RSPPHO_03130"/>
<protein>
    <submittedName>
        <fullName evidence="1">Zinc-binding dehydrogenase</fullName>
        <ecNumber evidence="1">1.1.1.1</ecNumber>
    </submittedName>
</protein>
<dbReference type="GO" id="GO:0004022">
    <property type="term" value="F:alcohol dehydrogenase (NAD+) activity"/>
    <property type="evidence" value="ECO:0007669"/>
    <property type="project" value="UniProtKB-EC"/>
</dbReference>
<dbReference type="Proteomes" id="UP000033220">
    <property type="component" value="Chromosome DSM 122"/>
</dbReference>